<dbReference type="OrthoDB" id="307488at2759"/>
<dbReference type="STRING" id="2656787.A0A370TUD3"/>
<dbReference type="RefSeq" id="XP_031871754.1">
    <property type="nucleotide sequence ID" value="XM_032012061.1"/>
</dbReference>
<evidence type="ECO:0000256" key="3">
    <source>
        <dbReference type="RuleBase" id="RU367162"/>
    </source>
</evidence>
<dbReference type="Proteomes" id="UP000254866">
    <property type="component" value="Unassembled WGS sequence"/>
</dbReference>
<dbReference type="PANTHER" id="PTHR20835:SF0">
    <property type="entry name" value="E3 UBIQUITIN-PROTEIN LIGASE PPP1R11"/>
    <property type="match status" value="1"/>
</dbReference>
<evidence type="ECO:0000256" key="2">
    <source>
        <dbReference type="ARBA" id="ARBA00005605"/>
    </source>
</evidence>
<dbReference type="GeneID" id="43596287"/>
<evidence type="ECO:0000313" key="5">
    <source>
        <dbReference type="EMBL" id="RDL39098.1"/>
    </source>
</evidence>
<comment type="caution">
    <text evidence="5">The sequence shown here is derived from an EMBL/GenBank/DDBJ whole genome shotgun (WGS) entry which is preliminary data.</text>
</comment>
<dbReference type="InterPro" id="IPR011107">
    <property type="entry name" value="PPI_Ypi1"/>
</dbReference>
<sequence length="184" mass="18884">MPASSDIAFGGASQTATSSSNPTGSATQVTPAPGGITVTGQPVLHLRGASIDGNTIEGAHGTGARTGRRTRIQWAEDVVDNEGLGRKKSKVCCIYHPQRGIDESSDESSSDSSSDDSDSGDDGAARVSRSHDRAGGGRGGCGPGHDHDGHGHKKGKKKARAPSPNAYEKMPKVKGSGSVPREQR</sequence>
<keyword evidence="3" id="KW-0539">Nucleus</keyword>
<comment type="similarity">
    <text evidence="2 3">Belongs to the YPI1 family.</text>
</comment>
<protein>
    <recommendedName>
        <fullName evidence="3">Type 1 phosphatases regulator</fullName>
    </recommendedName>
</protein>
<dbReference type="Pfam" id="PF07491">
    <property type="entry name" value="PPI_Ypi1"/>
    <property type="match status" value="1"/>
</dbReference>
<evidence type="ECO:0000256" key="1">
    <source>
        <dbReference type="ARBA" id="ARBA00003401"/>
    </source>
</evidence>
<feature type="compositionally biased region" description="Basic residues" evidence="4">
    <location>
        <begin position="150"/>
        <end position="160"/>
    </location>
</feature>
<dbReference type="GO" id="GO:0008157">
    <property type="term" value="F:protein phosphatase 1 binding"/>
    <property type="evidence" value="ECO:0007669"/>
    <property type="project" value="TreeGrafter"/>
</dbReference>
<name>A0A370TUD3_9HELO</name>
<feature type="region of interest" description="Disordered" evidence="4">
    <location>
        <begin position="1"/>
        <end position="184"/>
    </location>
</feature>
<dbReference type="GO" id="GO:0005634">
    <property type="term" value="C:nucleus"/>
    <property type="evidence" value="ECO:0007669"/>
    <property type="project" value="UniProtKB-SubCell"/>
</dbReference>
<feature type="compositionally biased region" description="Acidic residues" evidence="4">
    <location>
        <begin position="103"/>
        <end position="121"/>
    </location>
</feature>
<keyword evidence="6" id="KW-1185">Reference proteome</keyword>
<dbReference type="AlphaFoldDB" id="A0A370TUD3"/>
<dbReference type="PANTHER" id="PTHR20835">
    <property type="entry name" value="E3 UBIQUITIN-PROTEIN LIGASE PPP1R11-RELATED"/>
    <property type="match status" value="1"/>
</dbReference>
<organism evidence="5 6">
    <name type="scientific">Venustampulla echinocandica</name>
    <dbReference type="NCBI Taxonomy" id="2656787"/>
    <lineage>
        <taxon>Eukaryota</taxon>
        <taxon>Fungi</taxon>
        <taxon>Dikarya</taxon>
        <taxon>Ascomycota</taxon>
        <taxon>Pezizomycotina</taxon>
        <taxon>Leotiomycetes</taxon>
        <taxon>Helotiales</taxon>
        <taxon>Pleuroascaceae</taxon>
        <taxon>Venustampulla</taxon>
    </lineage>
</organism>
<reference evidence="5 6" key="1">
    <citation type="journal article" date="2018" name="IMA Fungus">
        <title>IMA Genome-F 9: Draft genome sequence of Annulohypoxylon stygium, Aspergillus mulundensis, Berkeleyomyces basicola (syn. Thielaviopsis basicola), Ceratocystis smalleyi, two Cercospora beticola strains, Coleophoma cylindrospora, Fusarium fracticaudum, Phialophora cf. hyalina, and Morchella septimelata.</title>
        <authorList>
            <person name="Wingfield B.D."/>
            <person name="Bills G.F."/>
            <person name="Dong Y."/>
            <person name="Huang W."/>
            <person name="Nel W.J."/>
            <person name="Swalarsk-Parry B.S."/>
            <person name="Vaghefi N."/>
            <person name="Wilken P.M."/>
            <person name="An Z."/>
            <person name="de Beer Z.W."/>
            <person name="De Vos L."/>
            <person name="Chen L."/>
            <person name="Duong T.A."/>
            <person name="Gao Y."/>
            <person name="Hammerbacher A."/>
            <person name="Kikkert J.R."/>
            <person name="Li Y."/>
            <person name="Li H."/>
            <person name="Li K."/>
            <person name="Li Q."/>
            <person name="Liu X."/>
            <person name="Ma X."/>
            <person name="Naidoo K."/>
            <person name="Pethybridge S.J."/>
            <person name="Sun J."/>
            <person name="Steenkamp E.T."/>
            <person name="van der Nest M.A."/>
            <person name="van Wyk S."/>
            <person name="Wingfield M.J."/>
            <person name="Xiong C."/>
            <person name="Yue Q."/>
            <person name="Zhang X."/>
        </authorList>
    </citation>
    <scope>NUCLEOTIDE SEQUENCE [LARGE SCALE GENOMIC DNA]</scope>
    <source>
        <strain evidence="5 6">BP 5553</strain>
    </source>
</reference>
<dbReference type="GO" id="GO:0004865">
    <property type="term" value="F:protein serine/threonine phosphatase inhibitor activity"/>
    <property type="evidence" value="ECO:0007669"/>
    <property type="project" value="UniProtKB-UniRule"/>
</dbReference>
<evidence type="ECO:0000256" key="4">
    <source>
        <dbReference type="SAM" id="MobiDB-lite"/>
    </source>
</evidence>
<dbReference type="EMBL" id="NPIC01000002">
    <property type="protein sequence ID" value="RDL39098.1"/>
    <property type="molecule type" value="Genomic_DNA"/>
</dbReference>
<comment type="function">
    <text evidence="1 3">Regulator of type 1 phosphatases which maintains protein phosphatase activity under strict control.</text>
</comment>
<accession>A0A370TUD3</accession>
<proteinExistence type="inferred from homology"/>
<evidence type="ECO:0000313" key="6">
    <source>
        <dbReference type="Proteomes" id="UP000254866"/>
    </source>
</evidence>
<feature type="compositionally biased region" description="Polar residues" evidence="4">
    <location>
        <begin position="12"/>
        <end position="30"/>
    </location>
</feature>
<comment type="subcellular location">
    <subcellularLocation>
        <location evidence="3">Nucleus</location>
    </subcellularLocation>
</comment>
<gene>
    <name evidence="5" type="ORF">BP5553_03438</name>
</gene>